<feature type="signal peptide" evidence="1">
    <location>
        <begin position="1"/>
        <end position="16"/>
    </location>
</feature>
<keyword evidence="3" id="KW-1185">Reference proteome</keyword>
<evidence type="ECO:0000313" key="2">
    <source>
        <dbReference type="EMBL" id="KAL2059246.1"/>
    </source>
</evidence>
<accession>A0ABR4BN68</accession>
<gene>
    <name evidence="2" type="ORF">ABVK25_000538</name>
</gene>
<name>A0ABR4BN68_9LECA</name>
<protein>
    <recommendedName>
        <fullName evidence="4">Secreted protein</fullName>
    </recommendedName>
</protein>
<comment type="caution">
    <text evidence="2">The sequence shown here is derived from an EMBL/GenBank/DDBJ whole genome shotgun (WGS) entry which is preliminary data.</text>
</comment>
<dbReference type="EMBL" id="JBHFEH010000001">
    <property type="protein sequence ID" value="KAL2059246.1"/>
    <property type="molecule type" value="Genomic_DNA"/>
</dbReference>
<organism evidence="2 3">
    <name type="scientific">Lepraria finkii</name>
    <dbReference type="NCBI Taxonomy" id="1340010"/>
    <lineage>
        <taxon>Eukaryota</taxon>
        <taxon>Fungi</taxon>
        <taxon>Dikarya</taxon>
        <taxon>Ascomycota</taxon>
        <taxon>Pezizomycotina</taxon>
        <taxon>Lecanoromycetes</taxon>
        <taxon>OSLEUM clade</taxon>
        <taxon>Lecanoromycetidae</taxon>
        <taxon>Lecanorales</taxon>
        <taxon>Lecanorineae</taxon>
        <taxon>Stereocaulaceae</taxon>
        <taxon>Lepraria</taxon>
    </lineage>
</organism>
<proteinExistence type="predicted"/>
<evidence type="ECO:0000256" key="1">
    <source>
        <dbReference type="SAM" id="SignalP"/>
    </source>
</evidence>
<sequence>MFFLTLLTLVVATINSAEIVCKDDMSPGSKIPSTASCDVALSNLARFIFPYLAQETLKVGRSRTSDIRLPKIFADETPGLPRSTPRCMIDFLWDSRGGVQPAPVSPNAYDVFPPGTMQAIAKSIRDQCIAGSPPRFGRAEIAPHNWVLVVIESVHLDPGSGVWSTILANGTERALNMSMANPVAPTRISAAPVPGLVNDLNPCCRASS</sequence>
<feature type="chain" id="PRO_5046271704" description="Secreted protein" evidence="1">
    <location>
        <begin position="17"/>
        <end position="208"/>
    </location>
</feature>
<dbReference type="Proteomes" id="UP001590951">
    <property type="component" value="Unassembled WGS sequence"/>
</dbReference>
<reference evidence="2 3" key="1">
    <citation type="submission" date="2024-09" db="EMBL/GenBank/DDBJ databases">
        <title>Rethinking Asexuality: The Enigmatic Case of Functional Sexual Genes in Lepraria (Stereocaulaceae).</title>
        <authorList>
            <person name="Doellman M."/>
            <person name="Sun Y."/>
            <person name="Barcenas-Pena A."/>
            <person name="Lumbsch H.T."/>
            <person name="Grewe F."/>
        </authorList>
    </citation>
    <scope>NUCLEOTIDE SEQUENCE [LARGE SCALE GENOMIC DNA]</scope>
    <source>
        <strain evidence="2 3">Grewe 0041</strain>
    </source>
</reference>
<evidence type="ECO:0000313" key="3">
    <source>
        <dbReference type="Proteomes" id="UP001590951"/>
    </source>
</evidence>
<evidence type="ECO:0008006" key="4">
    <source>
        <dbReference type="Google" id="ProtNLM"/>
    </source>
</evidence>
<keyword evidence="1" id="KW-0732">Signal</keyword>